<feature type="domain" description="Transglycosylase SLT" evidence="1">
    <location>
        <begin position="97"/>
        <end position="187"/>
    </location>
</feature>
<dbReference type="EMBL" id="MT142558">
    <property type="protein sequence ID" value="QJA85159.1"/>
    <property type="molecule type" value="Genomic_DNA"/>
</dbReference>
<name>A0A6M3JXP6_9ZZZZ</name>
<dbReference type="Pfam" id="PF01464">
    <property type="entry name" value="SLT"/>
    <property type="match status" value="1"/>
</dbReference>
<accession>A0A6M3JXP6</accession>
<reference evidence="2" key="1">
    <citation type="submission" date="2020-03" db="EMBL/GenBank/DDBJ databases">
        <title>The deep terrestrial virosphere.</title>
        <authorList>
            <person name="Holmfeldt K."/>
            <person name="Nilsson E."/>
            <person name="Simone D."/>
            <person name="Lopez-Fernandez M."/>
            <person name="Wu X."/>
            <person name="de Brujin I."/>
            <person name="Lundin D."/>
            <person name="Andersson A."/>
            <person name="Bertilsson S."/>
            <person name="Dopson M."/>
        </authorList>
    </citation>
    <scope>NUCLEOTIDE SEQUENCE</scope>
    <source>
        <strain evidence="2">MM415A01952</strain>
        <strain evidence="3">MM415B02267</strain>
    </source>
</reference>
<organism evidence="2">
    <name type="scientific">viral metagenome</name>
    <dbReference type="NCBI Taxonomy" id="1070528"/>
    <lineage>
        <taxon>unclassified sequences</taxon>
        <taxon>metagenomes</taxon>
        <taxon>organismal metagenomes</taxon>
    </lineage>
</organism>
<evidence type="ECO:0000313" key="2">
    <source>
        <dbReference type="EMBL" id="QJA74664.1"/>
    </source>
</evidence>
<dbReference type="InterPro" id="IPR023346">
    <property type="entry name" value="Lysozyme-like_dom_sf"/>
</dbReference>
<dbReference type="EMBL" id="MT142113">
    <property type="protein sequence ID" value="QJA74664.1"/>
    <property type="molecule type" value="Genomic_DNA"/>
</dbReference>
<gene>
    <name evidence="2" type="ORF">MM415A01952_0005</name>
    <name evidence="3" type="ORF">MM415B02267_0006</name>
</gene>
<protein>
    <submittedName>
        <fullName evidence="2">Putative transglycosylase</fullName>
    </submittedName>
</protein>
<dbReference type="Gene3D" id="1.10.530.10">
    <property type="match status" value="1"/>
</dbReference>
<dbReference type="InterPro" id="IPR008258">
    <property type="entry name" value="Transglycosylase_SLT_dom_1"/>
</dbReference>
<proteinExistence type="predicted"/>
<dbReference type="AlphaFoldDB" id="A0A6M3JXP6"/>
<evidence type="ECO:0000313" key="3">
    <source>
        <dbReference type="EMBL" id="QJA85159.1"/>
    </source>
</evidence>
<dbReference type="SUPFAM" id="SSF53955">
    <property type="entry name" value="Lysozyme-like"/>
    <property type="match status" value="1"/>
</dbReference>
<sequence>MSNLSKKIILWFLTSLSLIGMPLSVLNTSDKILNEAKGALYSVETQSLYVTNKWNQLQEKTKEDNIKELYEVVSAIKEQQPKLDKNIALLIGIQVLSNAKKEKVDPALIVALIMRESSFNALSESEKDCYGLMQIRPKVHPKKVIGLKYADFFSLDNNIRIGTIILKEYLDKYGSVEKALKRYVGGTHPEYVTDILINFTNIKLSKYKGD</sequence>
<evidence type="ECO:0000259" key="1">
    <source>
        <dbReference type="Pfam" id="PF01464"/>
    </source>
</evidence>